<dbReference type="Proteomes" id="UP000233769">
    <property type="component" value="Chromosome tk0001"/>
</dbReference>
<evidence type="ECO:0000256" key="1">
    <source>
        <dbReference type="SAM" id="MobiDB-lite"/>
    </source>
</evidence>
<organism evidence="2 3">
    <name type="scientific">Methylorubrum extorquens</name>
    <name type="common">Methylobacterium dichloromethanicum</name>
    <name type="synonym">Methylobacterium extorquens</name>
    <dbReference type="NCBI Taxonomy" id="408"/>
    <lineage>
        <taxon>Bacteria</taxon>
        <taxon>Pseudomonadati</taxon>
        <taxon>Pseudomonadota</taxon>
        <taxon>Alphaproteobacteria</taxon>
        <taxon>Hyphomicrobiales</taxon>
        <taxon>Methylobacteriaceae</taxon>
        <taxon>Methylorubrum</taxon>
    </lineage>
</organism>
<dbReference type="AlphaFoldDB" id="A0A2N9AUU0"/>
<sequence length="96" mass="10180">MPTRGGRALVRPASGIDAPAFAGAIGHTPCAQAHPPEGMDSAGQTVWYARHQFSNDERTTAHVSSGSDRRLPQLPRRAAAERAAQIRDARQGRPGA</sequence>
<reference evidence="3" key="1">
    <citation type="submission" date="2017-10" db="EMBL/GenBank/DDBJ databases">
        <authorList>
            <person name="Regsiter A."/>
            <person name="William W."/>
        </authorList>
    </citation>
    <scope>NUCLEOTIDE SEQUENCE [LARGE SCALE GENOMIC DNA]</scope>
</reference>
<name>A0A2N9AUU0_METEX</name>
<accession>A0A2N9AUU0</accession>
<gene>
    <name evidence="2" type="ORF">TK0001_4481</name>
</gene>
<dbReference type="EMBL" id="LT962688">
    <property type="protein sequence ID" value="SOR31083.1"/>
    <property type="molecule type" value="Genomic_DNA"/>
</dbReference>
<evidence type="ECO:0000313" key="3">
    <source>
        <dbReference type="Proteomes" id="UP000233769"/>
    </source>
</evidence>
<feature type="region of interest" description="Disordered" evidence="1">
    <location>
        <begin position="56"/>
        <end position="96"/>
    </location>
</feature>
<evidence type="ECO:0000313" key="2">
    <source>
        <dbReference type="EMBL" id="SOR31083.1"/>
    </source>
</evidence>
<protein>
    <submittedName>
        <fullName evidence="2">Uncharacterized protein</fullName>
    </submittedName>
</protein>
<proteinExistence type="predicted"/>
<feature type="compositionally biased region" description="Basic and acidic residues" evidence="1">
    <location>
        <begin position="78"/>
        <end position="96"/>
    </location>
</feature>